<feature type="compositionally biased region" description="Basic and acidic residues" evidence="1">
    <location>
        <begin position="84"/>
        <end position="95"/>
    </location>
</feature>
<feature type="region of interest" description="Disordered" evidence="1">
    <location>
        <begin position="65"/>
        <end position="108"/>
    </location>
</feature>
<proteinExistence type="predicted"/>
<keyword evidence="2" id="KW-1185">Reference proteome</keyword>
<reference evidence="3" key="1">
    <citation type="submission" date="2025-08" db="UniProtKB">
        <authorList>
            <consortium name="RefSeq"/>
        </authorList>
    </citation>
    <scope>IDENTIFICATION</scope>
    <source>
        <tissue evidence="3">Blood</tissue>
    </source>
</reference>
<sequence>MRRALTCGGVRSPPSAPQGWGSGLGCALGSGSATRKYHLRRRFTSSRPDVGCEFRGGEWARQQHASAASSSFSASTSSSCSGGDTRRAPRKDGRRGGAGRGGGDPAAAHGWGSECAGLGGGLFPGRWGRGGGVSESVPVGRGPDFLLPLPPRAEVAVLPFSSAPPLHEEAPGVRGRPGSLLPFPLRSSSGGGRTTGLAGWALTSATPPSSLTLSAFPLGPDARPRARTYAALRESRRWQPPQSSKSLFLDSWLINTVRSPSDVLISPPDIIVQELPPKRMLPQSKGIPYWFSF</sequence>
<feature type="region of interest" description="Disordered" evidence="1">
    <location>
        <begin position="1"/>
        <end position="25"/>
    </location>
</feature>
<feature type="compositionally biased region" description="Low complexity" evidence="1">
    <location>
        <begin position="65"/>
        <end position="81"/>
    </location>
</feature>
<name>A0ABM4S606_BOSIN</name>
<dbReference type="GeneID" id="139182586"/>
<dbReference type="PROSITE" id="PS51257">
    <property type="entry name" value="PROKAR_LIPOPROTEIN"/>
    <property type="match status" value="1"/>
</dbReference>
<accession>A0ABM4S606</accession>
<evidence type="ECO:0000256" key="1">
    <source>
        <dbReference type="SAM" id="MobiDB-lite"/>
    </source>
</evidence>
<gene>
    <name evidence="3" type="primary">LOC139182586</name>
</gene>
<evidence type="ECO:0000313" key="2">
    <source>
        <dbReference type="Proteomes" id="UP001652663"/>
    </source>
</evidence>
<organism evidence="2 3">
    <name type="scientific">Bos indicus</name>
    <name type="common">Zebu</name>
    <dbReference type="NCBI Taxonomy" id="9915"/>
    <lineage>
        <taxon>Eukaryota</taxon>
        <taxon>Metazoa</taxon>
        <taxon>Chordata</taxon>
        <taxon>Craniata</taxon>
        <taxon>Vertebrata</taxon>
        <taxon>Euteleostomi</taxon>
        <taxon>Mammalia</taxon>
        <taxon>Eutheria</taxon>
        <taxon>Laurasiatheria</taxon>
        <taxon>Artiodactyla</taxon>
        <taxon>Ruminantia</taxon>
        <taxon>Pecora</taxon>
        <taxon>Bovidae</taxon>
        <taxon>Bovinae</taxon>
        <taxon>Bos</taxon>
    </lineage>
</organism>
<protein>
    <submittedName>
        <fullName evidence="3">Zinc finger X-linked protein ZXDB-like</fullName>
    </submittedName>
</protein>
<dbReference type="Proteomes" id="UP001652663">
    <property type="component" value="Chromosome 4"/>
</dbReference>
<evidence type="ECO:0000313" key="3">
    <source>
        <dbReference type="RefSeq" id="XP_070643231.1"/>
    </source>
</evidence>
<dbReference type="RefSeq" id="XP_070643231.1">
    <property type="nucleotide sequence ID" value="XM_070787130.1"/>
</dbReference>